<reference evidence="2" key="2">
    <citation type="submission" date="2013-12" db="EMBL/GenBank/DDBJ databases">
        <authorList>
            <person name="Yu Y."/>
            <person name="Lee S."/>
            <person name="de Baynast K."/>
            <person name="Wissotski M."/>
            <person name="Liu L."/>
            <person name="Talag J."/>
            <person name="Goicoechea J."/>
            <person name="Angelova A."/>
            <person name="Jetty R."/>
            <person name="Kudrna D."/>
            <person name="Golser W."/>
            <person name="Rivera L."/>
            <person name="Zhang J."/>
            <person name="Wing R."/>
        </authorList>
    </citation>
    <scope>NUCLEOTIDE SEQUENCE</scope>
</reference>
<evidence type="ECO:0008006" key="3">
    <source>
        <dbReference type="Google" id="ProtNLM"/>
    </source>
</evidence>
<dbReference type="Gramene" id="LPERR01G15570.1">
    <property type="protein sequence ID" value="LPERR01G15570.1"/>
    <property type="gene ID" value="LPERR01G15570"/>
</dbReference>
<dbReference type="PANTHER" id="PTHR48040">
    <property type="entry name" value="PLEIOTROPIC DRUG RESISTANCE PROTEIN 1-LIKE ISOFORM X1"/>
    <property type="match status" value="1"/>
</dbReference>
<sequence length="125" mass="14044">MHEHHMAAVEAEKEARLLVERMVGVTGNDHERFLLRIKDRFDSVGLELPTIEVHAKGLAVEAEAYAWRLQATPTVFSSIANTVLVSGKVAYNGHEMEEFVPDRTAAYISQEDLHAGEMTVRETRL</sequence>
<accession>A0A0D9V1K2</accession>
<dbReference type="HOGENOM" id="CLU_1995895_0_0_1"/>
<dbReference type="EnsemblPlants" id="LPERR01G15570.1">
    <property type="protein sequence ID" value="LPERR01G15570.1"/>
    <property type="gene ID" value="LPERR01G15570"/>
</dbReference>
<reference evidence="1" key="3">
    <citation type="submission" date="2015-04" db="UniProtKB">
        <authorList>
            <consortium name="EnsemblPlants"/>
        </authorList>
    </citation>
    <scope>IDENTIFICATION</scope>
</reference>
<proteinExistence type="predicted"/>
<dbReference type="STRING" id="77586.A0A0D9V1K2"/>
<protein>
    <recommendedName>
        <fullName evidence="3">ABC-transporter N-terminal domain-containing protein</fullName>
    </recommendedName>
</protein>
<dbReference type="AlphaFoldDB" id="A0A0D9V1K2"/>
<keyword evidence="2" id="KW-1185">Reference proteome</keyword>
<evidence type="ECO:0000313" key="2">
    <source>
        <dbReference type="Proteomes" id="UP000032180"/>
    </source>
</evidence>
<evidence type="ECO:0000313" key="1">
    <source>
        <dbReference type="EnsemblPlants" id="LPERR01G15570.1"/>
    </source>
</evidence>
<dbReference type="PANTHER" id="PTHR48040:SF19">
    <property type="entry name" value="OS01G0516900 PROTEIN"/>
    <property type="match status" value="1"/>
</dbReference>
<dbReference type="eggNOG" id="KOG0065">
    <property type="taxonomic scope" value="Eukaryota"/>
</dbReference>
<dbReference type="Proteomes" id="UP000032180">
    <property type="component" value="Chromosome 1"/>
</dbReference>
<organism evidence="1 2">
    <name type="scientific">Leersia perrieri</name>
    <dbReference type="NCBI Taxonomy" id="77586"/>
    <lineage>
        <taxon>Eukaryota</taxon>
        <taxon>Viridiplantae</taxon>
        <taxon>Streptophyta</taxon>
        <taxon>Embryophyta</taxon>
        <taxon>Tracheophyta</taxon>
        <taxon>Spermatophyta</taxon>
        <taxon>Magnoliopsida</taxon>
        <taxon>Liliopsida</taxon>
        <taxon>Poales</taxon>
        <taxon>Poaceae</taxon>
        <taxon>BOP clade</taxon>
        <taxon>Oryzoideae</taxon>
        <taxon>Oryzeae</taxon>
        <taxon>Oryzinae</taxon>
        <taxon>Leersia</taxon>
    </lineage>
</organism>
<reference evidence="1 2" key="1">
    <citation type="submission" date="2012-08" db="EMBL/GenBank/DDBJ databases">
        <title>Oryza genome evolution.</title>
        <authorList>
            <person name="Wing R.A."/>
        </authorList>
    </citation>
    <scope>NUCLEOTIDE SEQUENCE</scope>
</reference>
<name>A0A0D9V1K2_9ORYZ</name>